<dbReference type="EMBL" id="JPRF03000020">
    <property type="protein sequence ID" value="OEV37586.1"/>
    <property type="molecule type" value="Genomic_DNA"/>
</dbReference>
<evidence type="ECO:0000256" key="4">
    <source>
        <dbReference type="RuleBase" id="RU365031"/>
    </source>
</evidence>
<evidence type="ECO:0000313" key="6">
    <source>
        <dbReference type="Proteomes" id="UP000037395"/>
    </source>
</evidence>
<comment type="similarity">
    <text evidence="1 4">Belongs to the antibiotic N-acetyltransferase family.</text>
</comment>
<reference evidence="5" key="1">
    <citation type="submission" date="2016-08" db="EMBL/GenBank/DDBJ databases">
        <title>Sequencing, Assembly and Comparative Genomics of S. aureofaciens ATCC 10762.</title>
        <authorList>
            <person name="Gradnigo J.S."/>
            <person name="Johnson N."/>
            <person name="Somerville G.A."/>
        </authorList>
    </citation>
    <scope>NUCLEOTIDE SEQUENCE [LARGE SCALE GENOMIC DNA]</scope>
    <source>
        <strain evidence="5">ATCC 10762</strain>
    </source>
</reference>
<dbReference type="Pfam" id="PF02522">
    <property type="entry name" value="Antibiotic_NAT"/>
    <property type="match status" value="1"/>
</dbReference>
<name>A0A1E7NA74_KITAU</name>
<dbReference type="InterPro" id="IPR028345">
    <property type="entry name" value="Antibiotic_NAT-like"/>
</dbReference>
<accession>A0A1E7NA74</accession>
<sequence>MSGGVPVLSTAALVEGFTRLGVRPGMVLHVQASLRALGPVEGGAGGVVDALCEVLGPDGTLVAYTATPENSATSRIHQEAVAGLSPAEVEAHRARMPRFDPAATPASPTMGALSEAVRTRPGALRSGHPQTSWTALGARAEEITAGHPLTSHLGPESPLGRLYELDARVLMLGVGMARFTAFHLADLRQPGVRLREYRCVGADGWTAFRAPDLDDLHFAELGDRVLGAAAGISGARIGTADCRLVPVREAVDLADGFLRALA</sequence>
<comment type="catalytic activity">
    <reaction evidence="4">
        <text>a 2-deoxystreptamine antibiotic + acetyl-CoA = an N(3)-acetyl-2-deoxystreptamine antibiotic + CoA + H(+)</text>
        <dbReference type="Rhea" id="RHEA:12665"/>
        <dbReference type="ChEBI" id="CHEBI:15378"/>
        <dbReference type="ChEBI" id="CHEBI:57287"/>
        <dbReference type="ChEBI" id="CHEBI:57288"/>
        <dbReference type="ChEBI" id="CHEBI:57921"/>
        <dbReference type="ChEBI" id="CHEBI:77452"/>
        <dbReference type="EC" id="2.3.1.81"/>
    </reaction>
</comment>
<dbReference type="GO" id="GO:0046677">
    <property type="term" value="P:response to antibiotic"/>
    <property type="evidence" value="ECO:0007669"/>
    <property type="project" value="UniProtKB-KW"/>
</dbReference>
<dbReference type="EC" id="2.3.1.-" evidence="4"/>
<keyword evidence="6" id="KW-1185">Reference proteome</keyword>
<dbReference type="AlphaFoldDB" id="A0A1E7NA74"/>
<gene>
    <name evidence="5" type="ORF">HS99_0026060</name>
</gene>
<evidence type="ECO:0000256" key="1">
    <source>
        <dbReference type="ARBA" id="ARBA00006383"/>
    </source>
</evidence>
<dbReference type="Proteomes" id="UP000037395">
    <property type="component" value="Unassembled WGS sequence"/>
</dbReference>
<dbReference type="GO" id="GO:0046353">
    <property type="term" value="F:aminoglycoside 3-N-acetyltransferase activity"/>
    <property type="evidence" value="ECO:0007669"/>
    <property type="project" value="UniProtKB-EC"/>
</dbReference>
<keyword evidence="4" id="KW-0046">Antibiotic resistance</keyword>
<evidence type="ECO:0000256" key="3">
    <source>
        <dbReference type="ARBA" id="ARBA00023315"/>
    </source>
</evidence>
<organism evidence="5 6">
    <name type="scientific">Kitasatospora aureofaciens</name>
    <name type="common">Streptomyces aureofaciens</name>
    <dbReference type="NCBI Taxonomy" id="1894"/>
    <lineage>
        <taxon>Bacteria</taxon>
        <taxon>Bacillati</taxon>
        <taxon>Actinomycetota</taxon>
        <taxon>Actinomycetes</taxon>
        <taxon>Kitasatosporales</taxon>
        <taxon>Streptomycetaceae</taxon>
        <taxon>Kitasatospora</taxon>
    </lineage>
</organism>
<dbReference type="SUPFAM" id="SSF110710">
    <property type="entry name" value="TTHA0583/YokD-like"/>
    <property type="match status" value="1"/>
</dbReference>
<keyword evidence="2 4" id="KW-0808">Transferase</keyword>
<dbReference type="PANTHER" id="PTHR11104">
    <property type="entry name" value="AMINOGLYCOSIDE N3-ACETYLTRANSFERASE"/>
    <property type="match status" value="1"/>
</dbReference>
<evidence type="ECO:0000256" key="2">
    <source>
        <dbReference type="ARBA" id="ARBA00022679"/>
    </source>
</evidence>
<keyword evidence="3 4" id="KW-0012">Acyltransferase</keyword>
<dbReference type="PANTHER" id="PTHR11104:SF0">
    <property type="entry name" value="SPBETA PROPHAGE-DERIVED AMINOGLYCOSIDE N(3')-ACETYLTRANSFERASE-LIKE PROTEIN YOKD"/>
    <property type="match status" value="1"/>
</dbReference>
<proteinExistence type="inferred from homology"/>
<protein>
    <recommendedName>
        <fullName evidence="4">Aminoglycoside N(3)-acetyltransferase</fullName>
        <ecNumber evidence="4">2.3.1.-</ecNumber>
    </recommendedName>
</protein>
<dbReference type="InterPro" id="IPR003679">
    <property type="entry name" value="Amioglycoside_AcTrfase"/>
</dbReference>
<evidence type="ECO:0000313" key="5">
    <source>
        <dbReference type="EMBL" id="OEV37586.1"/>
    </source>
</evidence>
<comment type="caution">
    <text evidence="5">The sequence shown here is derived from an EMBL/GenBank/DDBJ whole genome shotgun (WGS) entry which is preliminary data.</text>
</comment>